<dbReference type="Proteomes" id="UP000749559">
    <property type="component" value="Unassembled WGS sequence"/>
</dbReference>
<reference evidence="5" key="1">
    <citation type="submission" date="2022-03" db="EMBL/GenBank/DDBJ databases">
        <authorList>
            <person name="Martin C."/>
        </authorList>
    </citation>
    <scope>NUCLEOTIDE SEQUENCE</scope>
</reference>
<dbReference type="GO" id="GO:0034354">
    <property type="term" value="P:'de novo' NAD+ biosynthetic process from L-tryptophan"/>
    <property type="evidence" value="ECO:0007669"/>
    <property type="project" value="TreeGrafter"/>
</dbReference>
<dbReference type="SUPFAM" id="SSF140959">
    <property type="entry name" value="Indolic compounds 2,3-dioxygenase-like"/>
    <property type="match status" value="1"/>
</dbReference>
<feature type="binding site" description="proximal binding residue" evidence="4">
    <location>
        <position position="346"/>
    </location>
    <ligand>
        <name>heme b</name>
        <dbReference type="ChEBI" id="CHEBI:60344"/>
    </ligand>
    <ligandPart>
        <name>Fe</name>
        <dbReference type="ChEBI" id="CHEBI:18248"/>
    </ligandPart>
</feature>
<dbReference type="PANTHER" id="PTHR28657:SF5">
    <property type="entry name" value="INDOLEAMINE 2,3-DIOXYGENASE"/>
    <property type="match status" value="1"/>
</dbReference>
<dbReference type="GO" id="GO:0004833">
    <property type="term" value="F:L-tryptophan 2,3-dioxygenase activity"/>
    <property type="evidence" value="ECO:0007669"/>
    <property type="project" value="TreeGrafter"/>
</dbReference>
<comment type="caution">
    <text evidence="5">The sequence shown here is derived from an EMBL/GenBank/DDBJ whole genome shotgun (WGS) entry which is preliminary data.</text>
</comment>
<evidence type="ECO:0000256" key="4">
    <source>
        <dbReference type="PIRSR" id="PIRSR600898-1"/>
    </source>
</evidence>
<sequence length="398" mass="44595">MGEFTDMYNIIPKPSDFHISEEVGFLLPDALESLPEYFKPWGDIADNLECLTEMKTVRKHVEQLPLLDYTRLQGHREYRLAHVQLAFTAAAYVWQDGDNDPAKVLPKCISVPLCGVSKHLGLPPLVCHPSVMLANWRKINPQGNLDIENLYCICKVTASQQISWFLLTTCLVELAFARGLPDMLDAFKMVVENNEEKLITCLDNMVDTLNEMKRSVARMHEKLEPPVFYNKIRPFLSGWGNGSKTLPDGLIYEGVSPIPQAYIGGSAAQSAVLHCYDAALGIAHDKDKQSFLDDMLNYMLPPHRAFVQCLRQAPSIKHFVHSSNSEALTSAYDNCVKVLAEFRSYHINLVARYIVCAAQEARNRDHASLSDTGTGGTAIMPFLKSIRDSTNFSQINSN</sequence>
<dbReference type="PANTHER" id="PTHR28657">
    <property type="entry name" value="INDOLEAMINE 2,3-DIOXYGENASE"/>
    <property type="match status" value="1"/>
</dbReference>
<keyword evidence="3 4" id="KW-0408">Iron</keyword>
<dbReference type="GO" id="GO:0019441">
    <property type="term" value="P:L-tryptophan catabolic process to kynurenine"/>
    <property type="evidence" value="ECO:0007669"/>
    <property type="project" value="InterPro"/>
</dbReference>
<keyword evidence="6" id="KW-1185">Reference proteome</keyword>
<keyword evidence="4" id="KW-0349">Heme</keyword>
<dbReference type="GO" id="GO:0005737">
    <property type="term" value="C:cytoplasm"/>
    <property type="evidence" value="ECO:0007669"/>
    <property type="project" value="TreeGrafter"/>
</dbReference>
<dbReference type="InterPro" id="IPR037217">
    <property type="entry name" value="Trp/Indoleamine_2_3_dOase-like"/>
</dbReference>
<evidence type="ECO:0000313" key="6">
    <source>
        <dbReference type="Proteomes" id="UP000749559"/>
    </source>
</evidence>
<comment type="similarity">
    <text evidence="1">Belongs to the indoleamine 2,3-dioxygenase family.</text>
</comment>
<dbReference type="EMBL" id="CAIIXF020000003">
    <property type="protein sequence ID" value="CAH1780084.1"/>
    <property type="molecule type" value="Genomic_DNA"/>
</dbReference>
<dbReference type="AlphaFoldDB" id="A0A8S4NHP3"/>
<dbReference type="GO" id="GO:0033754">
    <property type="term" value="F:indoleamine 2,3-dioxygenase activity"/>
    <property type="evidence" value="ECO:0007669"/>
    <property type="project" value="TreeGrafter"/>
</dbReference>
<evidence type="ECO:0000313" key="5">
    <source>
        <dbReference type="EMBL" id="CAH1780084.1"/>
    </source>
</evidence>
<dbReference type="OrthoDB" id="10262710at2759"/>
<evidence type="ECO:0000256" key="1">
    <source>
        <dbReference type="ARBA" id="ARBA00007119"/>
    </source>
</evidence>
<evidence type="ECO:0008006" key="7">
    <source>
        <dbReference type="Google" id="ProtNLM"/>
    </source>
</evidence>
<dbReference type="Gene3D" id="1.20.58.480">
    <property type="match status" value="1"/>
</dbReference>
<name>A0A8S4NHP3_OWEFU</name>
<proteinExistence type="inferred from homology"/>
<accession>A0A8S4NHP3</accession>
<organism evidence="5 6">
    <name type="scientific">Owenia fusiformis</name>
    <name type="common">Polychaete worm</name>
    <dbReference type="NCBI Taxonomy" id="6347"/>
    <lineage>
        <taxon>Eukaryota</taxon>
        <taxon>Metazoa</taxon>
        <taxon>Spiralia</taxon>
        <taxon>Lophotrochozoa</taxon>
        <taxon>Annelida</taxon>
        <taxon>Polychaeta</taxon>
        <taxon>Sedentaria</taxon>
        <taxon>Canalipalpata</taxon>
        <taxon>Sabellida</taxon>
        <taxon>Oweniida</taxon>
        <taxon>Oweniidae</taxon>
        <taxon>Owenia</taxon>
    </lineage>
</organism>
<keyword evidence="2 4" id="KW-0479">Metal-binding</keyword>
<dbReference type="GO" id="GO:0046872">
    <property type="term" value="F:metal ion binding"/>
    <property type="evidence" value="ECO:0007669"/>
    <property type="project" value="UniProtKB-KW"/>
</dbReference>
<dbReference type="PROSITE" id="PS00877">
    <property type="entry name" value="IDO_2"/>
    <property type="match status" value="1"/>
</dbReference>
<evidence type="ECO:0000256" key="3">
    <source>
        <dbReference type="ARBA" id="ARBA00023004"/>
    </source>
</evidence>
<gene>
    <name evidence="5" type="ORF">OFUS_LOCUS6827</name>
</gene>
<dbReference type="InterPro" id="IPR000898">
    <property type="entry name" value="Indolamine_dOase"/>
</dbReference>
<protein>
    <recommendedName>
        <fullName evidence="7">Indoleamine 2,3-dioxygenase</fullName>
    </recommendedName>
</protein>
<evidence type="ECO:0000256" key="2">
    <source>
        <dbReference type="ARBA" id="ARBA00022723"/>
    </source>
</evidence>
<dbReference type="GO" id="GO:0020037">
    <property type="term" value="F:heme binding"/>
    <property type="evidence" value="ECO:0007669"/>
    <property type="project" value="InterPro"/>
</dbReference>
<dbReference type="Pfam" id="PF01231">
    <property type="entry name" value="IDO"/>
    <property type="match status" value="1"/>
</dbReference>